<evidence type="ECO:0000256" key="5">
    <source>
        <dbReference type="ARBA" id="ARBA00023136"/>
    </source>
</evidence>
<dbReference type="PIRSF" id="PIRSF006324">
    <property type="entry name" value="LeuE"/>
    <property type="match status" value="1"/>
</dbReference>
<dbReference type="Pfam" id="PF01810">
    <property type="entry name" value="LysE"/>
    <property type="match status" value="1"/>
</dbReference>
<evidence type="ECO:0000256" key="3">
    <source>
        <dbReference type="ARBA" id="ARBA00022692"/>
    </source>
</evidence>
<feature type="transmembrane region" description="Helical" evidence="6">
    <location>
        <begin position="111"/>
        <end position="136"/>
    </location>
</feature>
<evidence type="ECO:0000256" key="1">
    <source>
        <dbReference type="ARBA" id="ARBA00004651"/>
    </source>
</evidence>
<dbReference type="InterPro" id="IPR001123">
    <property type="entry name" value="LeuE-type"/>
</dbReference>
<reference evidence="7 8" key="1">
    <citation type="submission" date="2024-06" db="EMBL/GenBank/DDBJ databases">
        <authorList>
            <person name="Kim D.-U."/>
        </authorList>
    </citation>
    <scope>NUCLEOTIDE SEQUENCE [LARGE SCALE GENOMIC DNA]</scope>
    <source>
        <strain evidence="7 8">KACC15460</strain>
    </source>
</reference>
<dbReference type="RefSeq" id="WP_354463134.1">
    <property type="nucleotide sequence ID" value="NZ_JBEWSZ010000002.1"/>
</dbReference>
<dbReference type="PANTHER" id="PTHR30086">
    <property type="entry name" value="ARGININE EXPORTER PROTEIN ARGO"/>
    <property type="match status" value="1"/>
</dbReference>
<protein>
    <submittedName>
        <fullName evidence="7">LysE family translocator</fullName>
    </submittedName>
</protein>
<comment type="subcellular location">
    <subcellularLocation>
        <location evidence="1">Cell membrane</location>
        <topology evidence="1">Multi-pass membrane protein</topology>
    </subcellularLocation>
</comment>
<feature type="transmembrane region" description="Helical" evidence="6">
    <location>
        <begin position="148"/>
        <end position="172"/>
    </location>
</feature>
<gene>
    <name evidence="7" type="ORF">ABVQ20_24965</name>
</gene>
<name>A0ABV2DJN8_9HYPH</name>
<keyword evidence="3 6" id="KW-0812">Transmembrane</keyword>
<accession>A0ABV2DJN8</accession>
<comment type="caution">
    <text evidence="7">The sequence shown here is derived from an EMBL/GenBank/DDBJ whole genome shotgun (WGS) entry which is preliminary data.</text>
</comment>
<evidence type="ECO:0000256" key="2">
    <source>
        <dbReference type="ARBA" id="ARBA00022475"/>
    </source>
</evidence>
<feature type="transmembrane region" description="Helical" evidence="6">
    <location>
        <begin position="72"/>
        <end position="91"/>
    </location>
</feature>
<dbReference type="EMBL" id="JBEWSZ010000002">
    <property type="protein sequence ID" value="MET2830237.1"/>
    <property type="molecule type" value="Genomic_DNA"/>
</dbReference>
<sequence length="206" mass="22127">MLPLSTSTFLSFVFASFLIELTPGPNMTYLALVSASDGRRAGFATVAGIATGLAVIGGIAALGVAELIQASSLLYEGLRWAGVLFMLYLAWDGWTTETGTLSAHEDSGSKYFTRGLVTNLLNPKAAIFYVAVLPTFIEFERPILAQTFLLTGAYVVVATLVHGIIVVLAGTLEPFLNDPHRERIARRSLSGLLALVALWFAWSTAR</sequence>
<dbReference type="Proteomes" id="UP001548832">
    <property type="component" value="Unassembled WGS sequence"/>
</dbReference>
<evidence type="ECO:0000313" key="7">
    <source>
        <dbReference type="EMBL" id="MET2830237.1"/>
    </source>
</evidence>
<evidence type="ECO:0000256" key="6">
    <source>
        <dbReference type="SAM" id="Phobius"/>
    </source>
</evidence>
<proteinExistence type="predicted"/>
<keyword evidence="2" id="KW-1003">Cell membrane</keyword>
<dbReference type="PANTHER" id="PTHR30086:SF20">
    <property type="entry name" value="ARGININE EXPORTER PROTEIN ARGO-RELATED"/>
    <property type="match status" value="1"/>
</dbReference>
<feature type="transmembrane region" description="Helical" evidence="6">
    <location>
        <begin position="42"/>
        <end position="65"/>
    </location>
</feature>
<evidence type="ECO:0000256" key="4">
    <source>
        <dbReference type="ARBA" id="ARBA00022989"/>
    </source>
</evidence>
<keyword evidence="4 6" id="KW-1133">Transmembrane helix</keyword>
<organism evidence="7 8">
    <name type="scientific">Mesorhizobium shangrilense</name>
    <dbReference type="NCBI Taxonomy" id="460060"/>
    <lineage>
        <taxon>Bacteria</taxon>
        <taxon>Pseudomonadati</taxon>
        <taxon>Pseudomonadota</taxon>
        <taxon>Alphaproteobacteria</taxon>
        <taxon>Hyphomicrobiales</taxon>
        <taxon>Phyllobacteriaceae</taxon>
        <taxon>Mesorhizobium</taxon>
    </lineage>
</organism>
<keyword evidence="8" id="KW-1185">Reference proteome</keyword>
<keyword evidence="5 6" id="KW-0472">Membrane</keyword>
<feature type="transmembrane region" description="Helical" evidence="6">
    <location>
        <begin position="184"/>
        <end position="202"/>
    </location>
</feature>
<evidence type="ECO:0000313" key="8">
    <source>
        <dbReference type="Proteomes" id="UP001548832"/>
    </source>
</evidence>